<evidence type="ECO:0000313" key="2">
    <source>
        <dbReference type="Proteomes" id="UP000236895"/>
    </source>
</evidence>
<dbReference type="Proteomes" id="UP000236895">
    <property type="component" value="Unassembled WGS sequence"/>
</dbReference>
<reference evidence="1 2" key="1">
    <citation type="submission" date="2018-11" db="EMBL/GenBank/DDBJ databases">
        <title>Genome Analysis of Haplotype D of Candidatus Liberibacter Solanacearum.</title>
        <authorList>
            <person name="Katsir L."/>
            <person name="Ruan Z."/>
            <person name="Santos Garcia D."/>
            <person name="Piasezky A."/>
            <person name="Jiang J."/>
            <person name="Sela N."/>
            <person name="Freilich S."/>
            <person name="Bahar O."/>
        </authorList>
    </citation>
    <scope>NUCLEOTIDE SEQUENCE [LARGE SCALE GENOMIC DNA]</scope>
    <source>
        <strain evidence="2">haplotype D1</strain>
    </source>
</reference>
<sequence length="132" mass="15754">MGEELGTELSYRQAKANETYTKIIKKGESFTKEREAVEKGERSDESEIELYKAKAAFAKASYKYIKANFEFIKAFDIYHYYTLNLKESYDPYEEELSKTRGDKRKQLDRFYFASEKEYIAFEKKYYAIKIKT</sequence>
<comment type="caution">
    <text evidence="1">The sequence shown here is derived from an EMBL/GenBank/DDBJ whole genome shotgun (WGS) entry which is preliminary data.</text>
</comment>
<accession>A0A3R7TJ21</accession>
<dbReference type="AlphaFoldDB" id="A0A3R7TJ21"/>
<protein>
    <submittedName>
        <fullName evidence="1">Uncharacterized protein</fullName>
    </submittedName>
</protein>
<name>A0A3R7TJ21_9HYPH</name>
<proteinExistence type="predicted"/>
<evidence type="ECO:0000313" key="1">
    <source>
        <dbReference type="EMBL" id="RPD37131.1"/>
    </source>
</evidence>
<dbReference type="RefSeq" id="WP_103847632.1">
    <property type="nucleotide sequence ID" value="NZ_PKRU02000024.1"/>
</dbReference>
<gene>
    <name evidence="1" type="ORF">C0030_004160</name>
</gene>
<organism evidence="1 2">
    <name type="scientific">Candidatus Liberibacter solanacearum</name>
    <dbReference type="NCBI Taxonomy" id="556287"/>
    <lineage>
        <taxon>Bacteria</taxon>
        <taxon>Pseudomonadati</taxon>
        <taxon>Pseudomonadota</taxon>
        <taxon>Alphaproteobacteria</taxon>
        <taxon>Hyphomicrobiales</taxon>
        <taxon>Rhizobiaceae</taxon>
        <taxon>Liberibacter</taxon>
    </lineage>
</organism>
<dbReference type="EMBL" id="PKRU02000024">
    <property type="protein sequence ID" value="RPD37131.1"/>
    <property type="molecule type" value="Genomic_DNA"/>
</dbReference>